<feature type="transmembrane region" description="Helical" evidence="1">
    <location>
        <begin position="177"/>
        <end position="194"/>
    </location>
</feature>
<feature type="chain" id="PRO_5046779625" evidence="2">
    <location>
        <begin position="36"/>
        <end position="209"/>
    </location>
</feature>
<keyword evidence="4" id="KW-1185">Reference proteome</keyword>
<evidence type="ECO:0000313" key="3">
    <source>
        <dbReference type="EMBL" id="MCB2410552.1"/>
    </source>
</evidence>
<name>A0ABS8AXP4_9BACT</name>
<keyword evidence="1" id="KW-0812">Transmembrane</keyword>
<organism evidence="3 4">
    <name type="scientific">Hymenobacter lucidus</name>
    <dbReference type="NCBI Taxonomy" id="2880930"/>
    <lineage>
        <taxon>Bacteria</taxon>
        <taxon>Pseudomonadati</taxon>
        <taxon>Bacteroidota</taxon>
        <taxon>Cytophagia</taxon>
        <taxon>Cytophagales</taxon>
        <taxon>Hymenobacteraceae</taxon>
        <taxon>Hymenobacter</taxon>
    </lineage>
</organism>
<dbReference type="EMBL" id="JAJADR010000008">
    <property type="protein sequence ID" value="MCB2410552.1"/>
    <property type="molecule type" value="Genomic_DNA"/>
</dbReference>
<protein>
    <submittedName>
        <fullName evidence="3">Uncharacterized protein</fullName>
    </submittedName>
</protein>
<dbReference type="RefSeq" id="WP_226179558.1">
    <property type="nucleotide sequence ID" value="NZ_JAJADR010000008.1"/>
</dbReference>
<evidence type="ECO:0000256" key="1">
    <source>
        <dbReference type="SAM" id="Phobius"/>
    </source>
</evidence>
<evidence type="ECO:0000313" key="4">
    <source>
        <dbReference type="Proteomes" id="UP001165296"/>
    </source>
</evidence>
<sequence>MNRFSVDFRLQYSFNFLRRALLLLALLSLGPTGFAQDTTAPAADPITPLIKEREALIRQYEEASAQRNAFLADKPSKKDLQEVVDALKGIIRKDTEIVKALKESTIRRTATIVAEKTQAERQASVAQGDQSVTRERFYDLENQIQNLQTRDKQREKKLQDAQATAQEATEARTSRELIAAALAVLSIGLLWYIAKLRGQVRPARRPARR</sequence>
<keyword evidence="1" id="KW-0472">Membrane</keyword>
<comment type="caution">
    <text evidence="3">The sequence shown here is derived from an EMBL/GenBank/DDBJ whole genome shotgun (WGS) entry which is preliminary data.</text>
</comment>
<evidence type="ECO:0000256" key="2">
    <source>
        <dbReference type="SAM" id="SignalP"/>
    </source>
</evidence>
<reference evidence="3" key="1">
    <citation type="submission" date="2021-10" db="EMBL/GenBank/DDBJ databases">
        <authorList>
            <person name="Dean J.D."/>
            <person name="Kim M.K."/>
            <person name="Newey C.N."/>
            <person name="Stoker T.S."/>
            <person name="Thompson D.W."/>
            <person name="Grose J.H."/>
        </authorList>
    </citation>
    <scope>NUCLEOTIDE SEQUENCE</scope>
    <source>
        <strain evidence="3">BT178</strain>
    </source>
</reference>
<proteinExistence type="predicted"/>
<gene>
    <name evidence="3" type="ORF">LGH74_21360</name>
</gene>
<dbReference type="Proteomes" id="UP001165296">
    <property type="component" value="Unassembled WGS sequence"/>
</dbReference>
<feature type="signal peptide" evidence="2">
    <location>
        <begin position="1"/>
        <end position="35"/>
    </location>
</feature>
<accession>A0ABS8AXP4</accession>
<keyword evidence="2" id="KW-0732">Signal</keyword>
<keyword evidence="1" id="KW-1133">Transmembrane helix</keyword>